<proteinExistence type="predicted"/>
<reference evidence="2" key="1">
    <citation type="journal article" date="2023" name="Nat. Plants">
        <title>Single-cell RNA sequencing provides a high-resolution roadmap for understanding the multicellular compartmentation of specialized metabolism.</title>
        <authorList>
            <person name="Sun S."/>
            <person name="Shen X."/>
            <person name="Li Y."/>
            <person name="Li Y."/>
            <person name="Wang S."/>
            <person name="Li R."/>
            <person name="Zhang H."/>
            <person name="Shen G."/>
            <person name="Guo B."/>
            <person name="Wei J."/>
            <person name="Xu J."/>
            <person name="St-Pierre B."/>
            <person name="Chen S."/>
            <person name="Sun C."/>
        </authorList>
    </citation>
    <scope>NUCLEOTIDE SEQUENCE [LARGE SCALE GENOMIC DNA]</scope>
</reference>
<comment type="caution">
    <text evidence="1">The sequence shown here is derived from an EMBL/GenBank/DDBJ whole genome shotgun (WGS) entry which is preliminary data.</text>
</comment>
<keyword evidence="2" id="KW-1185">Reference proteome</keyword>
<dbReference type="Proteomes" id="UP001060085">
    <property type="component" value="Linkage Group LG04"/>
</dbReference>
<protein>
    <submittedName>
        <fullName evidence="1">Uncharacterized protein</fullName>
    </submittedName>
</protein>
<accession>A0ACC0BA07</accession>
<name>A0ACC0BA07_CATRO</name>
<organism evidence="1 2">
    <name type="scientific">Catharanthus roseus</name>
    <name type="common">Madagascar periwinkle</name>
    <name type="synonym">Vinca rosea</name>
    <dbReference type="NCBI Taxonomy" id="4058"/>
    <lineage>
        <taxon>Eukaryota</taxon>
        <taxon>Viridiplantae</taxon>
        <taxon>Streptophyta</taxon>
        <taxon>Embryophyta</taxon>
        <taxon>Tracheophyta</taxon>
        <taxon>Spermatophyta</taxon>
        <taxon>Magnoliopsida</taxon>
        <taxon>eudicotyledons</taxon>
        <taxon>Gunneridae</taxon>
        <taxon>Pentapetalae</taxon>
        <taxon>asterids</taxon>
        <taxon>lamiids</taxon>
        <taxon>Gentianales</taxon>
        <taxon>Apocynaceae</taxon>
        <taxon>Rauvolfioideae</taxon>
        <taxon>Vinceae</taxon>
        <taxon>Catharanthinae</taxon>
        <taxon>Catharanthus</taxon>
    </lineage>
</organism>
<sequence length="143" mass="15926">MKESSSGALPSDSLSHRDTPSSIASPTLDLGPHPRRLSCRALADPLGHAPSVRDKTGQKYFSWNSKHHAKVRECFMKLASKRYKDLMFALRGAKEKPPWILDDVYTCIWEYWKSDKFVAISEAAKNRNEGLVGEAPGNHTVGS</sequence>
<dbReference type="EMBL" id="CM044704">
    <property type="protein sequence ID" value="KAI5669453.1"/>
    <property type="molecule type" value="Genomic_DNA"/>
</dbReference>
<evidence type="ECO:0000313" key="2">
    <source>
        <dbReference type="Proteomes" id="UP001060085"/>
    </source>
</evidence>
<gene>
    <name evidence="1" type="ORF">M9H77_19306</name>
</gene>
<evidence type="ECO:0000313" key="1">
    <source>
        <dbReference type="EMBL" id="KAI5669453.1"/>
    </source>
</evidence>